<evidence type="ECO:0000313" key="1">
    <source>
        <dbReference type="EMBL" id="CAH3180199.1"/>
    </source>
</evidence>
<sequence length="59" mass="7136">MNLVLCLHRKWGHRLNCKSLCLSWSVFLFMRRLKGTPSRNMKGLISFLIYHLNQRWNCN</sequence>
<dbReference type="EMBL" id="CALNXK010000271">
    <property type="protein sequence ID" value="CAH3180199.1"/>
    <property type="molecule type" value="Genomic_DNA"/>
</dbReference>
<proteinExistence type="predicted"/>
<comment type="caution">
    <text evidence="2">The sequence shown here is derived from an EMBL/GenBank/DDBJ whole genome shotgun (WGS) entry which is preliminary data.</text>
</comment>
<protein>
    <submittedName>
        <fullName evidence="2">Uncharacterized protein</fullName>
    </submittedName>
</protein>
<evidence type="ECO:0000313" key="2">
    <source>
        <dbReference type="EMBL" id="CAH3184191.1"/>
    </source>
</evidence>
<gene>
    <name evidence="1" type="ORF">PLOB_00023147</name>
    <name evidence="2" type="ORF">PLOB_00029748</name>
</gene>
<keyword evidence="3" id="KW-1185">Reference proteome</keyword>
<accession>A0ABN8S0I0</accession>
<dbReference type="Proteomes" id="UP001159405">
    <property type="component" value="Unassembled WGS sequence"/>
</dbReference>
<reference evidence="2 3" key="1">
    <citation type="submission" date="2022-05" db="EMBL/GenBank/DDBJ databases">
        <authorList>
            <consortium name="Genoscope - CEA"/>
            <person name="William W."/>
        </authorList>
    </citation>
    <scope>NUCLEOTIDE SEQUENCE [LARGE SCALE GENOMIC DNA]</scope>
</reference>
<dbReference type="EMBL" id="CALNXK010000378">
    <property type="protein sequence ID" value="CAH3184191.1"/>
    <property type="molecule type" value="Genomic_DNA"/>
</dbReference>
<feature type="non-terminal residue" evidence="2">
    <location>
        <position position="59"/>
    </location>
</feature>
<evidence type="ECO:0000313" key="3">
    <source>
        <dbReference type="Proteomes" id="UP001159405"/>
    </source>
</evidence>
<organism evidence="2 3">
    <name type="scientific">Porites lobata</name>
    <dbReference type="NCBI Taxonomy" id="104759"/>
    <lineage>
        <taxon>Eukaryota</taxon>
        <taxon>Metazoa</taxon>
        <taxon>Cnidaria</taxon>
        <taxon>Anthozoa</taxon>
        <taxon>Hexacorallia</taxon>
        <taxon>Scleractinia</taxon>
        <taxon>Fungiina</taxon>
        <taxon>Poritidae</taxon>
        <taxon>Porites</taxon>
    </lineage>
</organism>
<name>A0ABN8S0I0_9CNID</name>